<dbReference type="PRINTS" id="PR00096">
    <property type="entry name" value="GATASE"/>
</dbReference>
<dbReference type="AlphaFoldDB" id="A0A0A8X6Z5"/>
<feature type="active site" description="Nucleophile" evidence="8">
    <location>
        <position position="242"/>
    </location>
</feature>
<reference evidence="10 11" key="1">
    <citation type="submission" date="2013-06" db="EMBL/GenBank/DDBJ databases">
        <title>Whole genome shotgun sequence of Bacillus selenatarsenatis SF-1.</title>
        <authorList>
            <person name="Kuroda M."/>
            <person name="Sei K."/>
            <person name="Yamashita M."/>
            <person name="Ike M."/>
        </authorList>
    </citation>
    <scope>NUCLEOTIDE SEQUENCE [LARGE SCALE GENOMIC DNA]</scope>
    <source>
        <strain evidence="10 11">SF-1</strain>
    </source>
</reference>
<accession>A0A0A8X6Z5</accession>
<keyword evidence="6 8" id="KW-0315">Glutamine amidotransferase</keyword>
<comment type="pathway">
    <text evidence="1 8">Amino-acid biosynthesis; L-arginine biosynthesis; carbamoyl phosphate from bicarbonate: step 1/1.</text>
</comment>
<protein>
    <recommendedName>
        <fullName evidence="8">Carbamoyl phosphate synthase small chain</fullName>
        <ecNumber evidence="8">6.3.5.5</ecNumber>
    </recommendedName>
    <alternativeName>
        <fullName evidence="8">Carbamoyl phosphate synthetase glutamine chain</fullName>
    </alternativeName>
</protein>
<evidence type="ECO:0000256" key="8">
    <source>
        <dbReference type="HAMAP-Rule" id="MF_01209"/>
    </source>
</evidence>
<keyword evidence="5 8" id="KW-0067">ATP-binding</keyword>
<dbReference type="SUPFAM" id="SSF52317">
    <property type="entry name" value="Class I glutamine amidotransferase-like"/>
    <property type="match status" value="1"/>
</dbReference>
<sequence>MKGYLHLADGKTFQGHLQGSLAEEGIAGEIVFFTGMTGYQEVLTDPSYKNQIIVFTYPLIGNYGINDKDFESKKPHVAAVIVLEAAKTAYHYEAQHSFTEYMEKWGIPVLEHVDTRELVKCIRQNGTMPALLSLEPVCESSCDSFNGLKVQEVSSVAPESIGFGDTHIVLIDYGFKKSIADYLVEQNCLVTIVPYNYSFEQIAALRPDGVLLSNGPGDPKELFGQLHEIKKVIEHYPVLGICLGHQLAALALGGDTQKMLFGHRGANQPVYDVNSNRVFMSSQNHSYAVNQNSISSTGLKVRFFNKNDQSIEGLYHEKWPLMTVQFHPEASPGPEDSVFIFEDFINTVKYRNRREVSYA</sequence>
<evidence type="ECO:0000313" key="10">
    <source>
        <dbReference type="EMBL" id="GAM15703.1"/>
    </source>
</evidence>
<name>A0A0A8X6Z5_MESS1</name>
<dbReference type="GO" id="GO:0004088">
    <property type="term" value="F:carbamoyl-phosphate synthase (glutamine-hydrolyzing) activity"/>
    <property type="evidence" value="ECO:0007669"/>
    <property type="project" value="UniProtKB-UniRule"/>
</dbReference>
<evidence type="ECO:0000256" key="6">
    <source>
        <dbReference type="ARBA" id="ARBA00022962"/>
    </source>
</evidence>
<dbReference type="CDD" id="cd01744">
    <property type="entry name" value="GATase1_CPSase"/>
    <property type="match status" value="1"/>
</dbReference>
<dbReference type="Proteomes" id="UP000031014">
    <property type="component" value="Unassembled WGS sequence"/>
</dbReference>
<dbReference type="SMART" id="SM01097">
    <property type="entry name" value="CPSase_sm_chain"/>
    <property type="match status" value="1"/>
</dbReference>
<feature type="binding site" evidence="8">
    <location>
        <position position="47"/>
    </location>
    <ligand>
        <name>L-glutamine</name>
        <dbReference type="ChEBI" id="CHEBI:58359"/>
    </ligand>
</feature>
<dbReference type="SUPFAM" id="SSF52021">
    <property type="entry name" value="Carbamoyl phosphate synthetase, small subunit N-terminal domain"/>
    <property type="match status" value="1"/>
</dbReference>
<feature type="binding site" evidence="8">
    <location>
        <position position="215"/>
    </location>
    <ligand>
        <name>L-glutamine</name>
        <dbReference type="ChEBI" id="CHEBI:58359"/>
    </ligand>
</feature>
<keyword evidence="8" id="KW-0665">Pyrimidine biosynthesis</keyword>
<evidence type="ECO:0000256" key="1">
    <source>
        <dbReference type="ARBA" id="ARBA00005077"/>
    </source>
</evidence>
<feature type="binding site" evidence="8">
    <location>
        <position position="246"/>
    </location>
    <ligand>
        <name>L-glutamine</name>
        <dbReference type="ChEBI" id="CHEBI:58359"/>
    </ligand>
</feature>
<dbReference type="GO" id="GO:0006526">
    <property type="term" value="P:L-arginine biosynthetic process"/>
    <property type="evidence" value="ECO:0007669"/>
    <property type="project" value="UniProtKB-UniRule"/>
</dbReference>
<comment type="catalytic activity">
    <reaction evidence="7 8">
        <text>hydrogencarbonate + L-glutamine + 2 ATP + H2O = carbamoyl phosphate + L-glutamate + 2 ADP + phosphate + 2 H(+)</text>
        <dbReference type="Rhea" id="RHEA:18633"/>
        <dbReference type="ChEBI" id="CHEBI:15377"/>
        <dbReference type="ChEBI" id="CHEBI:15378"/>
        <dbReference type="ChEBI" id="CHEBI:17544"/>
        <dbReference type="ChEBI" id="CHEBI:29985"/>
        <dbReference type="ChEBI" id="CHEBI:30616"/>
        <dbReference type="ChEBI" id="CHEBI:43474"/>
        <dbReference type="ChEBI" id="CHEBI:58228"/>
        <dbReference type="ChEBI" id="CHEBI:58359"/>
        <dbReference type="ChEBI" id="CHEBI:456216"/>
        <dbReference type="EC" id="6.3.5.5"/>
    </reaction>
</comment>
<evidence type="ECO:0000313" key="11">
    <source>
        <dbReference type="Proteomes" id="UP000031014"/>
    </source>
</evidence>
<dbReference type="NCBIfam" id="TIGR01368">
    <property type="entry name" value="CPSaseIIsmall"/>
    <property type="match status" value="1"/>
</dbReference>
<dbReference type="Gene3D" id="3.40.50.880">
    <property type="match status" value="1"/>
</dbReference>
<dbReference type="NCBIfam" id="NF009475">
    <property type="entry name" value="PRK12838.1"/>
    <property type="match status" value="1"/>
</dbReference>
<keyword evidence="4 8" id="KW-0547">Nucleotide-binding</keyword>
<proteinExistence type="inferred from homology"/>
<evidence type="ECO:0000256" key="5">
    <source>
        <dbReference type="ARBA" id="ARBA00022840"/>
    </source>
</evidence>
<evidence type="ECO:0000256" key="3">
    <source>
        <dbReference type="ARBA" id="ARBA00022598"/>
    </source>
</evidence>
<dbReference type="GO" id="GO:0006207">
    <property type="term" value="P:'de novo' pyrimidine nucleobase biosynthetic process"/>
    <property type="evidence" value="ECO:0007669"/>
    <property type="project" value="InterPro"/>
</dbReference>
<comment type="function">
    <text evidence="8">Small subunit of the glutamine-dependent carbamoyl phosphate synthetase (CPSase). CPSase catalyzes the formation of carbamoyl phosphate from the ammonia moiety of glutamine, carbonate, and phosphate donated by ATP, constituting the first step of 2 biosynthetic pathways, one leading to arginine and/or urea and the other to pyrimidine nucleotides. The small subunit (glutamine amidotransferase) binds and cleaves glutamine to supply the large subunit with the substrate ammonia.</text>
</comment>
<dbReference type="UniPathway" id="UPA00068">
    <property type="reaction ID" value="UER00171"/>
</dbReference>
<dbReference type="GO" id="GO:0005524">
    <property type="term" value="F:ATP binding"/>
    <property type="evidence" value="ECO:0007669"/>
    <property type="project" value="UniProtKB-UniRule"/>
</dbReference>
<comment type="pathway">
    <text evidence="8">Pyrimidine metabolism; UMP biosynthesis via de novo pathway; (S)-dihydroorotate from bicarbonate: step 1/3.</text>
</comment>
<comment type="similarity">
    <text evidence="2 8">Belongs to the CarA family.</text>
</comment>
<dbReference type="InterPro" id="IPR036480">
    <property type="entry name" value="CarbP_synth_ssu_N_sf"/>
</dbReference>
<feature type="binding site" evidence="8">
    <location>
        <position position="217"/>
    </location>
    <ligand>
        <name>L-glutamine</name>
        <dbReference type="ChEBI" id="CHEBI:58359"/>
    </ligand>
</feature>
<dbReference type="Pfam" id="PF00988">
    <property type="entry name" value="CPSase_sm_chain"/>
    <property type="match status" value="1"/>
</dbReference>
<organism evidence="10 11">
    <name type="scientific">Mesobacillus selenatarsenatis (strain DSM 18680 / JCM 14380 / FERM P-15431 / SF-1)</name>
    <dbReference type="NCBI Taxonomy" id="1321606"/>
    <lineage>
        <taxon>Bacteria</taxon>
        <taxon>Bacillati</taxon>
        <taxon>Bacillota</taxon>
        <taxon>Bacilli</taxon>
        <taxon>Bacillales</taxon>
        <taxon>Bacillaceae</taxon>
        <taxon>Mesobacillus</taxon>
    </lineage>
</organism>
<dbReference type="InterPro" id="IPR006274">
    <property type="entry name" value="CarbamoylP_synth_ssu"/>
</dbReference>
<comment type="caution">
    <text evidence="10">The sequence shown here is derived from an EMBL/GenBank/DDBJ whole genome shotgun (WGS) entry which is preliminary data.</text>
</comment>
<dbReference type="InterPro" id="IPR002474">
    <property type="entry name" value="CarbamoylP_synth_ssu_N"/>
</dbReference>
<dbReference type="GO" id="GO:0044205">
    <property type="term" value="P:'de novo' UMP biosynthetic process"/>
    <property type="evidence" value="ECO:0007669"/>
    <property type="project" value="UniProtKB-UniRule"/>
</dbReference>
<evidence type="ECO:0000256" key="7">
    <source>
        <dbReference type="ARBA" id="ARBA00048816"/>
    </source>
</evidence>
<dbReference type="EC" id="6.3.5.5" evidence="8"/>
<keyword evidence="8" id="KW-0028">Amino-acid biosynthesis</keyword>
<dbReference type="InterPro" id="IPR017926">
    <property type="entry name" value="GATASE"/>
</dbReference>
<evidence type="ECO:0000256" key="2">
    <source>
        <dbReference type="ARBA" id="ARBA00007800"/>
    </source>
</evidence>
<dbReference type="GO" id="GO:0004359">
    <property type="term" value="F:glutaminase activity"/>
    <property type="evidence" value="ECO:0007669"/>
    <property type="project" value="RHEA"/>
</dbReference>
<dbReference type="InterPro" id="IPR035686">
    <property type="entry name" value="CPSase_GATase1"/>
</dbReference>
<dbReference type="PRINTS" id="PR00099">
    <property type="entry name" value="CPSGATASE"/>
</dbReference>
<dbReference type="PANTHER" id="PTHR43418:SF7">
    <property type="entry name" value="CARBAMOYL-PHOSPHATE SYNTHASE SMALL CHAIN"/>
    <property type="match status" value="1"/>
</dbReference>
<comment type="subunit">
    <text evidence="8">Composed of two chains; the small (or glutamine) chain promotes the hydrolysis of glutamine to ammonia, which is used by the large (or ammonia) chain to synthesize carbamoyl phosphate. Tetramer of heterodimers (alpha,beta)4.</text>
</comment>
<dbReference type="PROSITE" id="PS51273">
    <property type="entry name" value="GATASE_TYPE_1"/>
    <property type="match status" value="1"/>
</dbReference>
<feature type="binding site" evidence="8">
    <location>
        <position position="287"/>
    </location>
    <ligand>
        <name>L-glutamine</name>
        <dbReference type="ChEBI" id="CHEBI:58359"/>
    </ligand>
</feature>
<keyword evidence="11" id="KW-1185">Reference proteome</keyword>
<dbReference type="EMBL" id="BASE01000090">
    <property type="protein sequence ID" value="GAM15703.1"/>
    <property type="molecule type" value="Genomic_DNA"/>
</dbReference>
<dbReference type="InterPro" id="IPR050472">
    <property type="entry name" value="Anth_synth/Amidotransfase"/>
</dbReference>
<dbReference type="PRINTS" id="PR00097">
    <property type="entry name" value="ANTSNTHASEII"/>
</dbReference>
<dbReference type="PANTHER" id="PTHR43418">
    <property type="entry name" value="MULTIFUNCTIONAL TRYPTOPHAN BIOSYNTHESIS PROTEIN-RELATED"/>
    <property type="match status" value="1"/>
</dbReference>
<dbReference type="GO" id="GO:0006541">
    <property type="term" value="P:glutamine metabolic process"/>
    <property type="evidence" value="ECO:0007669"/>
    <property type="project" value="InterPro"/>
</dbReference>
<dbReference type="UniPathway" id="UPA00070">
    <property type="reaction ID" value="UER00115"/>
</dbReference>
<dbReference type="HAMAP" id="MF_01209">
    <property type="entry name" value="CPSase_S_chain"/>
    <property type="match status" value="1"/>
</dbReference>
<feature type="binding site" evidence="8">
    <location>
        <position position="243"/>
    </location>
    <ligand>
        <name>L-glutamine</name>
        <dbReference type="ChEBI" id="CHEBI:58359"/>
    </ligand>
</feature>
<keyword evidence="8" id="KW-0055">Arginine biosynthesis</keyword>
<gene>
    <name evidence="8" type="primary">carA</name>
    <name evidence="10" type="ORF">SAMD00020551_3861</name>
</gene>
<feature type="active site" evidence="8">
    <location>
        <position position="329"/>
    </location>
</feature>
<comment type="catalytic activity">
    <reaction evidence="8">
        <text>L-glutamine + H2O = L-glutamate + NH4(+)</text>
        <dbReference type="Rhea" id="RHEA:15889"/>
        <dbReference type="ChEBI" id="CHEBI:15377"/>
        <dbReference type="ChEBI" id="CHEBI:28938"/>
        <dbReference type="ChEBI" id="CHEBI:29985"/>
        <dbReference type="ChEBI" id="CHEBI:58359"/>
    </reaction>
</comment>
<dbReference type="Pfam" id="PF00117">
    <property type="entry name" value="GATase"/>
    <property type="match status" value="1"/>
</dbReference>
<feature type="domain" description="Carbamoyl-phosphate synthase small subunit N-terminal" evidence="9">
    <location>
        <begin position="1"/>
        <end position="133"/>
    </location>
</feature>
<dbReference type="OrthoDB" id="9804328at2"/>
<feature type="binding site" evidence="8">
    <location>
        <position position="284"/>
    </location>
    <ligand>
        <name>L-glutamine</name>
        <dbReference type="ChEBI" id="CHEBI:58359"/>
    </ligand>
</feature>
<feature type="region of interest" description="CPSase" evidence="8">
    <location>
        <begin position="1"/>
        <end position="163"/>
    </location>
</feature>
<evidence type="ECO:0000259" key="9">
    <source>
        <dbReference type="SMART" id="SM01097"/>
    </source>
</evidence>
<dbReference type="RefSeq" id="WP_041967334.1">
    <property type="nucleotide sequence ID" value="NZ_BASE01000090.1"/>
</dbReference>
<dbReference type="Gene3D" id="3.50.30.20">
    <property type="entry name" value="Carbamoyl-phosphate synthase small subunit, N-terminal domain"/>
    <property type="match status" value="1"/>
</dbReference>
<keyword evidence="3 8" id="KW-0436">Ligase</keyword>
<feature type="active site" evidence="8">
    <location>
        <position position="327"/>
    </location>
</feature>
<comment type="caution">
    <text evidence="8">Lacks conserved residue(s) required for the propagation of feature annotation.</text>
</comment>
<evidence type="ECO:0000256" key="4">
    <source>
        <dbReference type="ARBA" id="ARBA00022741"/>
    </source>
</evidence>
<dbReference type="STRING" id="1321606.SAMD00020551_3861"/>
<dbReference type="InterPro" id="IPR029062">
    <property type="entry name" value="Class_I_gatase-like"/>
</dbReference>